<evidence type="ECO:0000259" key="16">
    <source>
        <dbReference type="PROSITE" id="PS51198"/>
    </source>
</evidence>
<evidence type="ECO:0000259" key="17">
    <source>
        <dbReference type="PROSITE" id="PS51217"/>
    </source>
</evidence>
<dbReference type="Gene3D" id="3.90.320.10">
    <property type="match status" value="1"/>
</dbReference>
<keyword evidence="8 15" id="KW-0067">ATP-binding</keyword>
<dbReference type="SUPFAM" id="SSF52980">
    <property type="entry name" value="Restriction endonuclease-like"/>
    <property type="match status" value="1"/>
</dbReference>
<keyword evidence="3 15" id="KW-0547">Nucleotide-binding</keyword>
<sequence>MKEAKTDKSVFEKALLKLNKHQKEAVEEIDGPVMVIAGPGTGKTEILALRIANILLRTDTRPENILALTFTDAGAHNMRDRLTRYIGAEAYRVAVHTFHSFAGEQIGRYPDAYPSIVGGRAASDIERIQIIEEIINNNDFKLLRPHGDPLYYVREIPRAISDLKKEYVTPEIFAERITTEENQLAILPKIHEEGAHKGKVRKDYLEFEKRINKHRELLRVYQLYQAILRDKHLYDFEDMIVETVKALEGNEDMLRDLQETYQYILADEHQDVNESQNRILEILADFHDRPNIFVVGDEKQAIFRFQGASLDNFLYFQDRFPGTKVIALTDNYRSTPDILDASFELIKTDDEILRELRVPLKAARLDLLGGESATGRVEYRNFPHEAIEDEWVVEEIKKALASEIAPSDIAIITRYNRDVLHFTNLLRQSGIDASPSADIDILEHPITISIETLIRAVALPNDESALFDCLLGGWWQLLAGDLTRVLAARSTSWPLALLIADTDKLAELGVNNPKAILRVSELLSEARLQSATKPPHQILHFLIKESGFLEYIMQTDPLEGASVLRRIYDEIEAAVISNQAATLRDIATQFEYRKMHNLPITAPFVIKNHSAVQVMTAHKAKGLEFHTVILPRVTDKCFGKSSKRDLFKLPLTQNRVSHNASDEEDDERRLFYVAMTRAKTNLLISAGEMNSEGKPLDASRFLDSMGEGYLETIDTTSLADDFRPENIFANKQVSFKLSPEIIKTLFLSRGFSVTHLNNYLEDPQKYFYDNLLRRPQPRALSLLFGTTVHDVLERAALQISKNETPPSPTEISEWLKTALSKLPLSISEDTSLHERAYAALIAYIPTLAKNVKEKSRSELSVSVTLTTDDPDLPEIPLTGKLDRVDYDDEGNIIRVVDYKTGKAKSKNDVSGETKSSDGKYKRQLVFYGLLLSLSNPEKPLPNEFTISFVEPKESGEIVEHTFSVTKEEIEDLKLEVVKVAKEIVSGVKF</sequence>
<evidence type="ECO:0000256" key="14">
    <source>
        <dbReference type="ARBA" id="ARBA00048988"/>
    </source>
</evidence>
<dbReference type="InterPro" id="IPR038726">
    <property type="entry name" value="PDDEXK_AddAB-type"/>
</dbReference>
<dbReference type="Pfam" id="PF00580">
    <property type="entry name" value="UvrD-helicase"/>
    <property type="match status" value="1"/>
</dbReference>
<keyword evidence="9" id="KW-0238">DNA-binding</keyword>
<keyword evidence="5 15" id="KW-0378">Hydrolase</keyword>
<dbReference type="Gene3D" id="1.10.486.10">
    <property type="entry name" value="PCRA, domain 4"/>
    <property type="match status" value="1"/>
</dbReference>
<name>A0A1F6FJP8_9BACT</name>
<dbReference type="GO" id="GO:0000725">
    <property type="term" value="P:recombinational repair"/>
    <property type="evidence" value="ECO:0007669"/>
    <property type="project" value="TreeGrafter"/>
</dbReference>
<evidence type="ECO:0000256" key="15">
    <source>
        <dbReference type="PROSITE-ProRule" id="PRU00560"/>
    </source>
</evidence>
<evidence type="ECO:0000256" key="7">
    <source>
        <dbReference type="ARBA" id="ARBA00022839"/>
    </source>
</evidence>
<dbReference type="InterPro" id="IPR027417">
    <property type="entry name" value="P-loop_NTPase"/>
</dbReference>
<dbReference type="STRING" id="1798531.A2392_01230"/>
<dbReference type="Gene3D" id="3.40.50.300">
    <property type="entry name" value="P-loop containing nucleotide triphosphate hydrolases"/>
    <property type="match status" value="2"/>
</dbReference>
<dbReference type="InterPro" id="IPR011335">
    <property type="entry name" value="Restrct_endonuc-II-like"/>
</dbReference>
<dbReference type="CDD" id="cd17932">
    <property type="entry name" value="DEXQc_UvrD"/>
    <property type="match status" value="1"/>
</dbReference>
<feature type="domain" description="UvrD-like helicase ATP-binding" evidence="16">
    <location>
        <begin position="16"/>
        <end position="335"/>
    </location>
</feature>
<dbReference type="InterPro" id="IPR014016">
    <property type="entry name" value="UvrD-like_ATP-bd"/>
</dbReference>
<evidence type="ECO:0000313" key="18">
    <source>
        <dbReference type="EMBL" id="OGG86070.1"/>
    </source>
</evidence>
<keyword evidence="2" id="KW-0540">Nuclease</keyword>
<organism evidence="18 19">
    <name type="scientific">Candidatus Kaiserbacteria bacterium RIFOXYB1_FULL_46_14</name>
    <dbReference type="NCBI Taxonomy" id="1798531"/>
    <lineage>
        <taxon>Bacteria</taxon>
        <taxon>Candidatus Kaiseribacteriota</taxon>
    </lineage>
</organism>
<evidence type="ECO:0000256" key="8">
    <source>
        <dbReference type="ARBA" id="ARBA00022840"/>
    </source>
</evidence>
<dbReference type="PROSITE" id="PS51198">
    <property type="entry name" value="UVRD_HELICASE_ATP_BIND"/>
    <property type="match status" value="1"/>
</dbReference>
<dbReference type="GO" id="GO:0043138">
    <property type="term" value="F:3'-5' DNA helicase activity"/>
    <property type="evidence" value="ECO:0007669"/>
    <property type="project" value="UniProtKB-EC"/>
</dbReference>
<evidence type="ECO:0000256" key="9">
    <source>
        <dbReference type="ARBA" id="ARBA00023125"/>
    </source>
</evidence>
<dbReference type="PROSITE" id="PS51217">
    <property type="entry name" value="UVRD_HELICASE_CTER"/>
    <property type="match status" value="1"/>
</dbReference>
<evidence type="ECO:0000256" key="12">
    <source>
        <dbReference type="ARBA" id="ARBA00034617"/>
    </source>
</evidence>
<dbReference type="AlphaFoldDB" id="A0A1F6FJP8"/>
<proteinExistence type="inferred from homology"/>
<dbReference type="GO" id="GO:0003677">
    <property type="term" value="F:DNA binding"/>
    <property type="evidence" value="ECO:0007669"/>
    <property type="project" value="UniProtKB-KW"/>
</dbReference>
<dbReference type="EC" id="5.6.2.4" evidence="13"/>
<dbReference type="InterPro" id="IPR011604">
    <property type="entry name" value="PDDEXK-like_dom_sf"/>
</dbReference>
<dbReference type="Gene3D" id="1.10.10.160">
    <property type="match status" value="1"/>
</dbReference>
<evidence type="ECO:0000256" key="4">
    <source>
        <dbReference type="ARBA" id="ARBA00022763"/>
    </source>
</evidence>
<evidence type="ECO:0000313" key="19">
    <source>
        <dbReference type="Proteomes" id="UP000177395"/>
    </source>
</evidence>
<dbReference type="GO" id="GO:0005524">
    <property type="term" value="F:ATP binding"/>
    <property type="evidence" value="ECO:0007669"/>
    <property type="project" value="UniProtKB-UniRule"/>
</dbReference>
<dbReference type="PANTHER" id="PTHR11070:SF2">
    <property type="entry name" value="ATP-DEPENDENT DNA HELICASE SRS2"/>
    <property type="match status" value="1"/>
</dbReference>
<evidence type="ECO:0000256" key="3">
    <source>
        <dbReference type="ARBA" id="ARBA00022741"/>
    </source>
</evidence>
<accession>A0A1F6FJP8</accession>
<evidence type="ECO:0000256" key="1">
    <source>
        <dbReference type="ARBA" id="ARBA00009922"/>
    </source>
</evidence>
<keyword evidence="6 15" id="KW-0347">Helicase</keyword>
<dbReference type="GO" id="GO:0004527">
    <property type="term" value="F:exonuclease activity"/>
    <property type="evidence" value="ECO:0007669"/>
    <property type="project" value="UniProtKB-KW"/>
</dbReference>
<dbReference type="EMBL" id="MFMS01000002">
    <property type="protein sequence ID" value="OGG86070.1"/>
    <property type="molecule type" value="Genomic_DNA"/>
</dbReference>
<evidence type="ECO:0000256" key="10">
    <source>
        <dbReference type="ARBA" id="ARBA00023204"/>
    </source>
</evidence>
<dbReference type="Proteomes" id="UP000177395">
    <property type="component" value="Unassembled WGS sequence"/>
</dbReference>
<dbReference type="SUPFAM" id="SSF52540">
    <property type="entry name" value="P-loop containing nucleoside triphosphate hydrolases"/>
    <property type="match status" value="1"/>
</dbReference>
<feature type="domain" description="UvrD-like helicase C-terminal" evidence="17">
    <location>
        <begin position="336"/>
        <end position="622"/>
    </location>
</feature>
<comment type="caution">
    <text evidence="18">The sequence shown here is derived from an EMBL/GenBank/DDBJ whole genome shotgun (WGS) entry which is preliminary data.</text>
</comment>
<evidence type="ECO:0000256" key="2">
    <source>
        <dbReference type="ARBA" id="ARBA00022722"/>
    </source>
</evidence>
<keyword evidence="7" id="KW-0269">Exonuclease</keyword>
<dbReference type="Pfam" id="PF13361">
    <property type="entry name" value="UvrD_C"/>
    <property type="match status" value="2"/>
</dbReference>
<evidence type="ECO:0000256" key="13">
    <source>
        <dbReference type="ARBA" id="ARBA00034808"/>
    </source>
</evidence>
<feature type="binding site" evidence="15">
    <location>
        <begin position="37"/>
        <end position="44"/>
    </location>
    <ligand>
        <name>ATP</name>
        <dbReference type="ChEBI" id="CHEBI:30616"/>
    </ligand>
</feature>
<keyword evidence="11" id="KW-0413">Isomerase</keyword>
<comment type="catalytic activity">
    <reaction evidence="12">
        <text>Couples ATP hydrolysis with the unwinding of duplex DNA by translocating in the 3'-5' direction.</text>
        <dbReference type="EC" id="5.6.2.4"/>
    </reaction>
</comment>
<comment type="catalytic activity">
    <reaction evidence="14">
        <text>ATP + H2O = ADP + phosphate + H(+)</text>
        <dbReference type="Rhea" id="RHEA:13065"/>
        <dbReference type="ChEBI" id="CHEBI:15377"/>
        <dbReference type="ChEBI" id="CHEBI:15378"/>
        <dbReference type="ChEBI" id="CHEBI:30616"/>
        <dbReference type="ChEBI" id="CHEBI:43474"/>
        <dbReference type="ChEBI" id="CHEBI:456216"/>
        <dbReference type="EC" id="5.6.2.4"/>
    </reaction>
</comment>
<reference evidence="18 19" key="1">
    <citation type="journal article" date="2016" name="Nat. Commun.">
        <title>Thousands of microbial genomes shed light on interconnected biogeochemical processes in an aquifer system.</title>
        <authorList>
            <person name="Anantharaman K."/>
            <person name="Brown C.T."/>
            <person name="Hug L.A."/>
            <person name="Sharon I."/>
            <person name="Castelle C.J."/>
            <person name="Probst A.J."/>
            <person name="Thomas B.C."/>
            <person name="Singh A."/>
            <person name="Wilkins M.J."/>
            <person name="Karaoz U."/>
            <person name="Brodie E.L."/>
            <person name="Williams K.H."/>
            <person name="Hubbard S.S."/>
            <person name="Banfield J.F."/>
        </authorList>
    </citation>
    <scope>NUCLEOTIDE SEQUENCE [LARGE SCALE GENOMIC DNA]</scope>
</reference>
<evidence type="ECO:0000256" key="6">
    <source>
        <dbReference type="ARBA" id="ARBA00022806"/>
    </source>
</evidence>
<dbReference type="InterPro" id="IPR000212">
    <property type="entry name" value="DNA_helicase_UvrD/REP"/>
</dbReference>
<keyword evidence="4" id="KW-0227">DNA damage</keyword>
<dbReference type="InterPro" id="IPR014017">
    <property type="entry name" value="DNA_helicase_UvrD-like_C"/>
</dbReference>
<dbReference type="PANTHER" id="PTHR11070">
    <property type="entry name" value="UVRD / RECB / PCRA DNA HELICASE FAMILY MEMBER"/>
    <property type="match status" value="1"/>
</dbReference>
<gene>
    <name evidence="18" type="ORF">A2392_01230</name>
</gene>
<evidence type="ECO:0000256" key="5">
    <source>
        <dbReference type="ARBA" id="ARBA00022801"/>
    </source>
</evidence>
<comment type="similarity">
    <text evidence="1">Belongs to the helicase family. UvrD subfamily.</text>
</comment>
<keyword evidence="10" id="KW-0234">DNA repair</keyword>
<protein>
    <recommendedName>
        <fullName evidence="13">DNA 3'-5' helicase</fullName>
        <ecNumber evidence="13">5.6.2.4</ecNumber>
    </recommendedName>
</protein>
<dbReference type="InterPro" id="IPR013986">
    <property type="entry name" value="DExx_box_DNA_helicase_dom_sf"/>
</dbReference>
<dbReference type="Pfam" id="PF12705">
    <property type="entry name" value="PDDEXK_1"/>
    <property type="match status" value="1"/>
</dbReference>
<evidence type="ECO:0000256" key="11">
    <source>
        <dbReference type="ARBA" id="ARBA00023235"/>
    </source>
</evidence>